<dbReference type="OrthoDB" id="9795647at2"/>
<dbReference type="Proteomes" id="UP000245639">
    <property type="component" value="Unassembled WGS sequence"/>
</dbReference>
<sequence>MDLQGVSALVTGGASGLGLATAQALTAAGARVVIADLPSSNGKEAAADLDGEFVAADVTDAEALGRAVAVAEAAGPFRALVHCAGIGSLTRVVEKNGDPGDMDAFERVVRVNLFGSFNALRLGGAAMARTEPVDGERGAMIMTASVAAFEGQIGQMAYSASKGGVVSMTLCAARDLASKLIRVNTIAPGLFDTPLFATLSDEVREALGNSVPNPRRLGDPAEYAQMAVAMLQNPMLNGETIRLDGAIRMAPR</sequence>
<evidence type="ECO:0000256" key="1">
    <source>
        <dbReference type="ARBA" id="ARBA00006484"/>
    </source>
</evidence>
<comment type="similarity">
    <text evidence="1 3">Belongs to the short-chain dehydrogenases/reductases (SDR) family.</text>
</comment>
<dbReference type="InterPro" id="IPR020904">
    <property type="entry name" value="Sc_DH/Rdtase_CS"/>
</dbReference>
<dbReference type="InterPro" id="IPR036291">
    <property type="entry name" value="NAD(P)-bd_dom_sf"/>
</dbReference>
<dbReference type="PANTHER" id="PTHR43658">
    <property type="entry name" value="SHORT-CHAIN DEHYDROGENASE/REDUCTASE"/>
    <property type="match status" value="1"/>
</dbReference>
<dbReference type="AlphaFoldDB" id="A0A2U1FIH1"/>
<dbReference type="PROSITE" id="PS00061">
    <property type="entry name" value="ADH_SHORT"/>
    <property type="match status" value="1"/>
</dbReference>
<dbReference type="Gene3D" id="3.40.50.720">
    <property type="entry name" value="NAD(P)-binding Rossmann-like Domain"/>
    <property type="match status" value="1"/>
</dbReference>
<name>A0A2U1FIH1_9PSEU</name>
<evidence type="ECO:0000259" key="4">
    <source>
        <dbReference type="SMART" id="SM00822"/>
    </source>
</evidence>
<gene>
    <name evidence="5" type="ORF">C8D89_103317</name>
</gene>
<proteinExistence type="inferred from homology"/>
<dbReference type="GO" id="GO:0016491">
    <property type="term" value="F:oxidoreductase activity"/>
    <property type="evidence" value="ECO:0007669"/>
    <property type="project" value="UniProtKB-KW"/>
</dbReference>
<dbReference type="RefSeq" id="WP_116707658.1">
    <property type="nucleotide sequence ID" value="NZ_QEKW01000003.1"/>
</dbReference>
<dbReference type="SMART" id="SM00822">
    <property type="entry name" value="PKS_KR"/>
    <property type="match status" value="1"/>
</dbReference>
<evidence type="ECO:0000256" key="2">
    <source>
        <dbReference type="ARBA" id="ARBA00023002"/>
    </source>
</evidence>
<dbReference type="InterPro" id="IPR057326">
    <property type="entry name" value="KR_dom"/>
</dbReference>
<accession>A0A2U1FIH1</accession>
<keyword evidence="6" id="KW-1185">Reference proteome</keyword>
<evidence type="ECO:0000313" key="6">
    <source>
        <dbReference type="Proteomes" id="UP000245639"/>
    </source>
</evidence>
<dbReference type="PRINTS" id="PR00080">
    <property type="entry name" value="SDRFAMILY"/>
</dbReference>
<dbReference type="PANTHER" id="PTHR43658:SF8">
    <property type="entry name" value="17-BETA-HYDROXYSTEROID DEHYDROGENASE 14-RELATED"/>
    <property type="match status" value="1"/>
</dbReference>
<reference evidence="5 6" key="1">
    <citation type="submission" date="2018-04" db="EMBL/GenBank/DDBJ databases">
        <title>Genomic Encyclopedia of Type Strains, Phase IV (KMG-IV): sequencing the most valuable type-strain genomes for metagenomic binning, comparative biology and taxonomic classification.</title>
        <authorList>
            <person name="Goeker M."/>
        </authorList>
    </citation>
    <scope>NUCLEOTIDE SEQUENCE [LARGE SCALE GENOMIC DNA]</scope>
    <source>
        <strain evidence="5 6">DSM 45771</strain>
    </source>
</reference>
<keyword evidence="2" id="KW-0560">Oxidoreductase</keyword>
<organism evidence="5 6">
    <name type="scientific">Actinomycetospora cinnamomea</name>
    <dbReference type="NCBI Taxonomy" id="663609"/>
    <lineage>
        <taxon>Bacteria</taxon>
        <taxon>Bacillati</taxon>
        <taxon>Actinomycetota</taxon>
        <taxon>Actinomycetes</taxon>
        <taxon>Pseudonocardiales</taxon>
        <taxon>Pseudonocardiaceae</taxon>
        <taxon>Actinomycetospora</taxon>
    </lineage>
</organism>
<dbReference type="EMBL" id="QEKW01000003">
    <property type="protein sequence ID" value="PVZ11986.1"/>
    <property type="molecule type" value="Genomic_DNA"/>
</dbReference>
<comment type="caution">
    <text evidence="5">The sequence shown here is derived from an EMBL/GenBank/DDBJ whole genome shotgun (WGS) entry which is preliminary data.</text>
</comment>
<dbReference type="SUPFAM" id="SSF51735">
    <property type="entry name" value="NAD(P)-binding Rossmann-fold domains"/>
    <property type="match status" value="1"/>
</dbReference>
<evidence type="ECO:0000313" key="5">
    <source>
        <dbReference type="EMBL" id="PVZ11986.1"/>
    </source>
</evidence>
<dbReference type="InterPro" id="IPR002347">
    <property type="entry name" value="SDR_fam"/>
</dbReference>
<dbReference type="Pfam" id="PF00106">
    <property type="entry name" value="adh_short"/>
    <property type="match status" value="1"/>
</dbReference>
<dbReference type="PRINTS" id="PR00081">
    <property type="entry name" value="GDHRDH"/>
</dbReference>
<protein>
    <submittedName>
        <fullName evidence="5">NAD(P)-dependent dehydrogenase (Short-subunit alcohol dehydrogenase family)</fullName>
    </submittedName>
</protein>
<feature type="domain" description="Ketoreductase" evidence="4">
    <location>
        <begin position="6"/>
        <end position="194"/>
    </location>
</feature>
<evidence type="ECO:0000256" key="3">
    <source>
        <dbReference type="RuleBase" id="RU000363"/>
    </source>
</evidence>